<reference evidence="2" key="1">
    <citation type="journal article" date="2018" name="Front. Microbiol.">
        <title>Genome-Based Analysis Reveals the Taxonomy and Diversity of the Family Idiomarinaceae.</title>
        <authorList>
            <person name="Liu Y."/>
            <person name="Lai Q."/>
            <person name="Shao Z."/>
        </authorList>
    </citation>
    <scope>NUCLEOTIDE SEQUENCE [LARGE SCALE GENOMIC DNA]</scope>
    <source>
        <strain evidence="2">GBPy7</strain>
    </source>
</reference>
<protein>
    <recommendedName>
        <fullName evidence="3">Type IV secretion protein Rhs</fullName>
    </recommendedName>
</protein>
<dbReference type="Proteomes" id="UP000288395">
    <property type="component" value="Unassembled WGS sequence"/>
</dbReference>
<keyword evidence="2" id="KW-1185">Reference proteome</keyword>
<dbReference type="OrthoDB" id="9204728at2"/>
<gene>
    <name evidence="1" type="ORF">CWE08_12060</name>
</gene>
<dbReference type="RefSeq" id="WP_157981260.1">
    <property type="nucleotide sequence ID" value="NZ_PIPJ01000020.1"/>
</dbReference>
<evidence type="ECO:0008006" key="3">
    <source>
        <dbReference type="Google" id="ProtNLM"/>
    </source>
</evidence>
<accession>A0A432VPN3</accession>
<evidence type="ECO:0000313" key="2">
    <source>
        <dbReference type="Proteomes" id="UP000288395"/>
    </source>
</evidence>
<dbReference type="AlphaFoldDB" id="A0A432VPN3"/>
<name>A0A432VPN3_9GAMM</name>
<organism evidence="1 2">
    <name type="scientific">Aliidiomarina iranensis</name>
    <dbReference type="NCBI Taxonomy" id="1434071"/>
    <lineage>
        <taxon>Bacteria</taxon>
        <taxon>Pseudomonadati</taxon>
        <taxon>Pseudomonadota</taxon>
        <taxon>Gammaproteobacteria</taxon>
        <taxon>Alteromonadales</taxon>
        <taxon>Idiomarinaceae</taxon>
        <taxon>Aliidiomarina</taxon>
    </lineage>
</organism>
<comment type="caution">
    <text evidence="1">The sequence shown here is derived from an EMBL/GenBank/DDBJ whole genome shotgun (WGS) entry which is preliminary data.</text>
</comment>
<proteinExistence type="predicted"/>
<sequence>AVAQGALTGFIAGGVATGTLKGALVGAFTGGLFGELQSMSEGFSKVAAHGVVGGMGSAMQGGKFGHGFLSAGVSAQLSPKIQSNVGDAHVRVAIHAAIGGTVSKVTGGKFANGAYSAAFSSALREGVRAARDEEEPQGRALTDDEVTEAESVFGDKIDYSEVRIIDGKYVPFQGDNYVIAPDGNIYWPGECGNLSSCGGVGTAGVFIHEMTHVMQHQHGVNVLGRGLLLQSAKFLSLGLYDPYQFDYDPIRSFSSYNIEQQGDYARGIYFGRYPNRIDY</sequence>
<feature type="non-terminal residue" evidence="1">
    <location>
        <position position="1"/>
    </location>
</feature>
<dbReference type="EMBL" id="PIPJ01000020">
    <property type="protein sequence ID" value="RUO18030.1"/>
    <property type="molecule type" value="Genomic_DNA"/>
</dbReference>
<evidence type="ECO:0000313" key="1">
    <source>
        <dbReference type="EMBL" id="RUO18030.1"/>
    </source>
</evidence>